<keyword evidence="3" id="KW-0732">Signal</keyword>
<evidence type="ECO:0000256" key="2">
    <source>
        <dbReference type="SAM" id="Phobius"/>
    </source>
</evidence>
<feature type="signal peptide" evidence="3">
    <location>
        <begin position="1"/>
        <end position="19"/>
    </location>
</feature>
<dbReference type="InterPro" id="IPR008972">
    <property type="entry name" value="Cupredoxin"/>
</dbReference>
<sequence>MRFAYALAALSATLPAALADIINVEVGANSKLQFYPEFVQAKRGDIVRFSFNPKAHSVTQSSFDTPCIKSLPGFNSGFDTDLQPVSPDQVTNNQRPTKDFFVADDSHPLWFYCKQVGHCGQGMVFAINPPSSGNTFDAFKARAIQQNGTSVTSSAAAPTQTVTPKLCAPKDNYGGALIREDPPKDGFVTCQYQQGGTCTYFANGGSFSSGSSVCPKSVPGQSGQSGNGQVNNGQNNGLPTPKLCAAKDNRGSPLTAESGVDNGLVTCTYPQAGFCTYVAQGGSFSSGSSVCPKSIPGSGGAGDGLPTPKLCAAKDNRGSPLTAESGVDNGLVTCTYPQAGFCTYFAQGGSFSSGSSVCPTSIPGQSKGNVNAVSGALGDNDDDSSSPDLNTLLRNSYIIIGLLAAVLIGLIAVSMIMCIGRRGLRGKEAKYSKVTVPKAFQGIDEEASMTHGKRYSDI</sequence>
<evidence type="ECO:0000256" key="1">
    <source>
        <dbReference type="SAM" id="MobiDB-lite"/>
    </source>
</evidence>
<dbReference type="SUPFAM" id="SSF49503">
    <property type="entry name" value="Cupredoxins"/>
    <property type="match status" value="1"/>
</dbReference>
<gene>
    <name evidence="4" type="ORF">GFSPODELE1_LOCUS2416</name>
</gene>
<proteinExistence type="predicted"/>
<evidence type="ECO:0000256" key="3">
    <source>
        <dbReference type="SAM" id="SignalP"/>
    </source>
</evidence>
<feature type="region of interest" description="Disordered" evidence="1">
    <location>
        <begin position="213"/>
        <end position="238"/>
    </location>
</feature>
<organism evidence="4 5">
    <name type="scientific">Somion occarium</name>
    <dbReference type="NCBI Taxonomy" id="3059160"/>
    <lineage>
        <taxon>Eukaryota</taxon>
        <taxon>Fungi</taxon>
        <taxon>Dikarya</taxon>
        <taxon>Basidiomycota</taxon>
        <taxon>Agaricomycotina</taxon>
        <taxon>Agaricomycetes</taxon>
        <taxon>Polyporales</taxon>
        <taxon>Cerrenaceae</taxon>
        <taxon>Somion</taxon>
    </lineage>
</organism>
<evidence type="ECO:0000313" key="5">
    <source>
        <dbReference type="Proteomes" id="UP001497453"/>
    </source>
</evidence>
<keyword evidence="5" id="KW-1185">Reference proteome</keyword>
<evidence type="ECO:0008006" key="6">
    <source>
        <dbReference type="Google" id="ProtNLM"/>
    </source>
</evidence>
<accession>A0ABP1CW63</accession>
<keyword evidence="2" id="KW-0812">Transmembrane</keyword>
<dbReference type="EMBL" id="OZ037954">
    <property type="protein sequence ID" value="CAL1698938.1"/>
    <property type="molecule type" value="Genomic_DNA"/>
</dbReference>
<feature type="chain" id="PRO_5046414007" description="Extracellular serine-rich protein" evidence="3">
    <location>
        <begin position="20"/>
        <end position="458"/>
    </location>
</feature>
<keyword evidence="2" id="KW-1133">Transmembrane helix</keyword>
<dbReference type="PANTHER" id="PTHR34883:SF4">
    <property type="entry name" value="CUPREDOXIN"/>
    <property type="match status" value="1"/>
</dbReference>
<feature type="compositionally biased region" description="Low complexity" evidence="1">
    <location>
        <begin position="220"/>
        <end position="237"/>
    </location>
</feature>
<dbReference type="PANTHER" id="PTHR34883">
    <property type="entry name" value="SERINE-RICH PROTEIN, PUTATIVE-RELATED-RELATED"/>
    <property type="match status" value="1"/>
</dbReference>
<keyword evidence="2" id="KW-0472">Membrane</keyword>
<dbReference type="InterPro" id="IPR052953">
    <property type="entry name" value="Ser-rich/MCO-related"/>
</dbReference>
<name>A0ABP1CW63_9APHY</name>
<dbReference type="Proteomes" id="UP001497453">
    <property type="component" value="Chromosome 11"/>
</dbReference>
<dbReference type="CDD" id="cd00920">
    <property type="entry name" value="Cupredoxin"/>
    <property type="match status" value="1"/>
</dbReference>
<protein>
    <recommendedName>
        <fullName evidence="6">Extracellular serine-rich protein</fullName>
    </recommendedName>
</protein>
<reference evidence="5" key="1">
    <citation type="submission" date="2024-04" db="EMBL/GenBank/DDBJ databases">
        <authorList>
            <person name="Shaw F."/>
            <person name="Minotto A."/>
        </authorList>
    </citation>
    <scope>NUCLEOTIDE SEQUENCE [LARGE SCALE GENOMIC DNA]</scope>
</reference>
<feature type="transmembrane region" description="Helical" evidence="2">
    <location>
        <begin position="397"/>
        <end position="420"/>
    </location>
</feature>
<evidence type="ECO:0000313" key="4">
    <source>
        <dbReference type="EMBL" id="CAL1698938.1"/>
    </source>
</evidence>
<dbReference type="Gene3D" id="2.60.40.420">
    <property type="entry name" value="Cupredoxins - blue copper proteins"/>
    <property type="match status" value="1"/>
</dbReference>